<evidence type="ECO:0000313" key="1">
    <source>
        <dbReference type="EMBL" id="SVE11925.1"/>
    </source>
</evidence>
<organism evidence="1">
    <name type="scientific">marine metagenome</name>
    <dbReference type="NCBI Taxonomy" id="408172"/>
    <lineage>
        <taxon>unclassified sequences</taxon>
        <taxon>metagenomes</taxon>
        <taxon>ecological metagenomes</taxon>
    </lineage>
</organism>
<gene>
    <name evidence="1" type="ORF">METZ01_LOCUS464779</name>
</gene>
<name>A0A383AXL1_9ZZZZ</name>
<protein>
    <submittedName>
        <fullName evidence="1">Uncharacterized protein</fullName>
    </submittedName>
</protein>
<sequence length="61" mass="6734">MGQKKVHTMGNTKHILNKKKFALQQNEVYQTLNKKQTGALDGAPFKIITAHDGAEKCAHDG</sequence>
<reference evidence="1" key="1">
    <citation type="submission" date="2018-05" db="EMBL/GenBank/DDBJ databases">
        <authorList>
            <person name="Lanie J.A."/>
            <person name="Ng W.-L."/>
            <person name="Kazmierczak K.M."/>
            <person name="Andrzejewski T.M."/>
            <person name="Davidsen T.M."/>
            <person name="Wayne K.J."/>
            <person name="Tettelin H."/>
            <person name="Glass J.I."/>
            <person name="Rusch D."/>
            <person name="Podicherti R."/>
            <person name="Tsui H.-C.T."/>
            <person name="Winkler M.E."/>
        </authorList>
    </citation>
    <scope>NUCLEOTIDE SEQUENCE</scope>
</reference>
<dbReference type="EMBL" id="UINC01195380">
    <property type="protein sequence ID" value="SVE11925.1"/>
    <property type="molecule type" value="Genomic_DNA"/>
</dbReference>
<proteinExistence type="predicted"/>
<dbReference type="AlphaFoldDB" id="A0A383AXL1"/>
<accession>A0A383AXL1</accession>